<dbReference type="FunFam" id="3.90.550.50:FF:000006">
    <property type="entry name" value="Fringe-related protein-like"/>
    <property type="match status" value="1"/>
</dbReference>
<sequence length="495" mass="56721">MSLPGEAIQGWKVLVLRPKDALSPFIRAIFVISAVASFSLFFYLTFSDQNPAGCVGCHGALRYSNHRKIKAASSDEGELRGTNISHVVFGIGGSVMTWNERRHYCELWWKKNVTRGFVWLEEKPAFPWPENSPPYRISDDTSRFNYTCWYGFRSAIRVARIIKETFELGLENVRWFVMGDDDTVFFTENLVELLGRYDHNQMYYIGANSESVEQDIVHSYTMAYGGAGFAISYPLAIELVRILDGCINRYADMSDQKIQGCLSEIGVSVTKELGFHQVDIRGNPYGLLAAHPVAPLVSLHHLDYVQTIFPAMSQPDSLKRLYSAYKTDPSRALQHTFCYDAARNWSVSVSWGYTVQLYPWLATAKDLETPFLTFQTWKTSSNEPFAFDTRPVSSDPCQRPILFFLDAADRLDGRRTVTRYRRYVEEVDKECERSDYVPALGVRFFDVSAPEFDRRLWRQAPRRQCCNVFHSENTMVGTIEVHIRDCNLFESVTPP</sequence>
<organism evidence="2 3">
    <name type="scientific">Momordica charantia</name>
    <name type="common">Bitter gourd</name>
    <name type="synonym">Balsam pear</name>
    <dbReference type="NCBI Taxonomy" id="3673"/>
    <lineage>
        <taxon>Eukaryota</taxon>
        <taxon>Viridiplantae</taxon>
        <taxon>Streptophyta</taxon>
        <taxon>Embryophyta</taxon>
        <taxon>Tracheophyta</taxon>
        <taxon>Spermatophyta</taxon>
        <taxon>Magnoliopsida</taxon>
        <taxon>eudicotyledons</taxon>
        <taxon>Gunneridae</taxon>
        <taxon>Pentapetalae</taxon>
        <taxon>rosids</taxon>
        <taxon>fabids</taxon>
        <taxon>Cucurbitales</taxon>
        <taxon>Cucurbitaceae</taxon>
        <taxon>Momordiceae</taxon>
        <taxon>Momordica</taxon>
    </lineage>
</organism>
<dbReference type="Proteomes" id="UP000504603">
    <property type="component" value="Unplaced"/>
</dbReference>
<dbReference type="Gene3D" id="3.90.550.50">
    <property type="match status" value="1"/>
</dbReference>
<name>A0A6J1CXD9_MOMCH</name>
<protein>
    <submittedName>
        <fullName evidence="3">Uncharacterized protein LOC111015146</fullName>
    </submittedName>
</protein>
<evidence type="ECO:0000256" key="1">
    <source>
        <dbReference type="SAM" id="Phobius"/>
    </source>
</evidence>
<keyword evidence="2" id="KW-1185">Reference proteome</keyword>
<keyword evidence="1" id="KW-1133">Transmembrane helix</keyword>
<proteinExistence type="predicted"/>
<dbReference type="KEGG" id="mcha:111015146"/>
<dbReference type="AlphaFoldDB" id="A0A6J1CXD9"/>
<reference evidence="3" key="1">
    <citation type="submission" date="2025-08" db="UniProtKB">
        <authorList>
            <consortium name="RefSeq"/>
        </authorList>
    </citation>
    <scope>IDENTIFICATION</scope>
    <source>
        <strain evidence="3">OHB3-1</strain>
    </source>
</reference>
<dbReference type="PANTHER" id="PTHR10811">
    <property type="entry name" value="FRINGE-RELATED"/>
    <property type="match status" value="1"/>
</dbReference>
<gene>
    <name evidence="3" type="primary">LOC111015146</name>
</gene>
<dbReference type="Pfam" id="PF04646">
    <property type="entry name" value="DUF604"/>
    <property type="match status" value="1"/>
</dbReference>
<keyword evidence="1" id="KW-0812">Transmembrane</keyword>
<dbReference type="GeneID" id="111015146"/>
<keyword evidence="1" id="KW-0472">Membrane</keyword>
<accession>A0A6J1CXD9</accession>
<evidence type="ECO:0000313" key="2">
    <source>
        <dbReference type="Proteomes" id="UP000504603"/>
    </source>
</evidence>
<evidence type="ECO:0000313" key="3">
    <source>
        <dbReference type="RefSeq" id="XP_022145771.1"/>
    </source>
</evidence>
<dbReference type="OrthoDB" id="421979at2759"/>
<dbReference type="InterPro" id="IPR006740">
    <property type="entry name" value="DUF604"/>
</dbReference>
<feature type="transmembrane region" description="Helical" evidence="1">
    <location>
        <begin position="25"/>
        <end position="46"/>
    </location>
</feature>
<dbReference type="RefSeq" id="XP_022145771.1">
    <property type="nucleotide sequence ID" value="XM_022290079.1"/>
</dbReference>